<dbReference type="GO" id="GO:0008483">
    <property type="term" value="F:transaminase activity"/>
    <property type="evidence" value="ECO:0007669"/>
    <property type="project" value="UniProtKB-KW"/>
</dbReference>
<keyword evidence="9" id="KW-1185">Reference proteome</keyword>
<gene>
    <name evidence="8" type="ORF">FOKN1_1763</name>
</gene>
<feature type="domain" description="Aminotransferase class I/classII large" evidence="7">
    <location>
        <begin position="32"/>
        <end position="380"/>
    </location>
</feature>
<sequence length="388" mass="42274">MPPRAARLGDIRPFHVMRLLERARELEASGRNIVHLEIGEPDFATPQPIVAAGRQALEDGRVHYTPARGLATLRQAVSGYYRERYGVDVDPNRILITPGASGALQLALAALVDPGMGVMLSDPGYPCNRNLVRLVEGVVRAVPVGAADGYQLTPELAAAHWRADTAALLVATPANPSGTLLSRAALAELAELCRNRGAALIVDEIYQGLTYDAEDITALAFGEDIFVINSFSKFFGMTGWRLGWLVVPADYAADLDVLAQNLFLAAGTLSQHAALAAFSPETRAILEQRRETFRQRRDFLLPALRELGFDIPVTPEGAFYLYANCRALTGNSFEFSQRLLEEAGVALTPGIDFGDHRAGEHVRFAYTTSLEALEEGVERLRRFLCGQA</sequence>
<name>A0A1Z4VR87_9GAMM</name>
<dbReference type="InterPro" id="IPR015421">
    <property type="entry name" value="PyrdxlP-dep_Trfase_major"/>
</dbReference>
<proteinExistence type="inferred from homology"/>
<dbReference type="InterPro" id="IPR004839">
    <property type="entry name" value="Aminotransferase_I/II_large"/>
</dbReference>
<dbReference type="InterPro" id="IPR050596">
    <property type="entry name" value="AspAT/PAT-like"/>
</dbReference>
<keyword evidence="5" id="KW-0663">Pyridoxal phosphate</keyword>
<organism evidence="8 9">
    <name type="scientific">Thiohalobacter thiocyanaticus</name>
    <dbReference type="NCBI Taxonomy" id="585455"/>
    <lineage>
        <taxon>Bacteria</taxon>
        <taxon>Pseudomonadati</taxon>
        <taxon>Pseudomonadota</taxon>
        <taxon>Gammaproteobacteria</taxon>
        <taxon>Thiohalobacterales</taxon>
        <taxon>Thiohalobacteraceae</taxon>
        <taxon>Thiohalobacter</taxon>
    </lineage>
</organism>
<reference evidence="8 9" key="1">
    <citation type="submission" date="2017-05" db="EMBL/GenBank/DDBJ databases">
        <title>Thiocyanate degradation by Thiohalobacter thiocyanaticus FOKN1.</title>
        <authorList>
            <person name="Oshiki M."/>
            <person name="Fukushima T."/>
            <person name="Kawano S."/>
            <person name="Nakagawa J."/>
        </authorList>
    </citation>
    <scope>NUCLEOTIDE SEQUENCE [LARGE SCALE GENOMIC DNA]</scope>
    <source>
        <strain evidence="8 9">FOKN1</strain>
    </source>
</reference>
<evidence type="ECO:0000256" key="5">
    <source>
        <dbReference type="ARBA" id="ARBA00022898"/>
    </source>
</evidence>
<dbReference type="NCBIfam" id="NF006514">
    <property type="entry name" value="PRK08960.1"/>
    <property type="match status" value="1"/>
</dbReference>
<evidence type="ECO:0000256" key="3">
    <source>
        <dbReference type="ARBA" id="ARBA00022576"/>
    </source>
</evidence>
<dbReference type="SUPFAM" id="SSF53383">
    <property type="entry name" value="PLP-dependent transferases"/>
    <property type="match status" value="1"/>
</dbReference>
<comment type="similarity">
    <text evidence="2 6">Belongs to the class-I pyridoxal-phosphate-dependent aminotransferase family.</text>
</comment>
<dbReference type="InterPro" id="IPR015424">
    <property type="entry name" value="PyrdxlP-dep_Trfase"/>
</dbReference>
<dbReference type="GO" id="GO:0030170">
    <property type="term" value="F:pyridoxal phosphate binding"/>
    <property type="evidence" value="ECO:0007669"/>
    <property type="project" value="InterPro"/>
</dbReference>
<keyword evidence="4 6" id="KW-0808">Transferase</keyword>
<dbReference type="EC" id="2.6.1.-" evidence="6"/>
<dbReference type="PANTHER" id="PTHR46383:SF2">
    <property type="entry name" value="AMINOTRANSFERASE"/>
    <property type="match status" value="1"/>
</dbReference>
<dbReference type="Proteomes" id="UP000218765">
    <property type="component" value="Chromosome"/>
</dbReference>
<dbReference type="PROSITE" id="PS00105">
    <property type="entry name" value="AA_TRANSFER_CLASS_1"/>
    <property type="match status" value="1"/>
</dbReference>
<dbReference type="EMBL" id="AP018052">
    <property type="protein sequence ID" value="BAZ94149.1"/>
    <property type="molecule type" value="Genomic_DNA"/>
</dbReference>
<dbReference type="AlphaFoldDB" id="A0A1Z4VR87"/>
<dbReference type="CDD" id="cd00609">
    <property type="entry name" value="AAT_like"/>
    <property type="match status" value="1"/>
</dbReference>
<accession>A0A1Z4VR87</accession>
<evidence type="ECO:0000256" key="1">
    <source>
        <dbReference type="ARBA" id="ARBA00001933"/>
    </source>
</evidence>
<dbReference type="OrthoDB" id="9803354at2"/>
<dbReference type="Gene3D" id="3.40.640.10">
    <property type="entry name" value="Type I PLP-dependent aspartate aminotransferase-like (Major domain)"/>
    <property type="match status" value="1"/>
</dbReference>
<evidence type="ECO:0000256" key="2">
    <source>
        <dbReference type="ARBA" id="ARBA00007441"/>
    </source>
</evidence>
<evidence type="ECO:0000313" key="8">
    <source>
        <dbReference type="EMBL" id="BAZ94149.1"/>
    </source>
</evidence>
<dbReference type="PANTHER" id="PTHR46383">
    <property type="entry name" value="ASPARTATE AMINOTRANSFERASE"/>
    <property type="match status" value="1"/>
</dbReference>
<dbReference type="Pfam" id="PF00155">
    <property type="entry name" value="Aminotran_1_2"/>
    <property type="match status" value="1"/>
</dbReference>
<dbReference type="GO" id="GO:0006520">
    <property type="term" value="P:amino acid metabolic process"/>
    <property type="evidence" value="ECO:0007669"/>
    <property type="project" value="InterPro"/>
</dbReference>
<dbReference type="InterPro" id="IPR004838">
    <property type="entry name" value="NHTrfase_class1_PyrdxlP-BS"/>
</dbReference>
<evidence type="ECO:0000256" key="6">
    <source>
        <dbReference type="RuleBase" id="RU000481"/>
    </source>
</evidence>
<keyword evidence="3 6" id="KW-0032">Aminotransferase</keyword>
<dbReference type="KEGG" id="ttc:FOKN1_1763"/>
<comment type="cofactor">
    <cofactor evidence="1 6">
        <name>pyridoxal 5'-phosphate</name>
        <dbReference type="ChEBI" id="CHEBI:597326"/>
    </cofactor>
</comment>
<evidence type="ECO:0000256" key="4">
    <source>
        <dbReference type="ARBA" id="ARBA00022679"/>
    </source>
</evidence>
<evidence type="ECO:0000259" key="7">
    <source>
        <dbReference type="Pfam" id="PF00155"/>
    </source>
</evidence>
<protein>
    <recommendedName>
        <fullName evidence="6">Aminotransferase</fullName>
        <ecNumber evidence="6">2.6.1.-</ecNumber>
    </recommendedName>
</protein>
<evidence type="ECO:0000313" key="9">
    <source>
        <dbReference type="Proteomes" id="UP000218765"/>
    </source>
</evidence>